<dbReference type="Proteomes" id="UP000178534">
    <property type="component" value="Unassembled WGS sequence"/>
</dbReference>
<dbReference type="SUPFAM" id="SSF54197">
    <property type="entry name" value="HIT-like"/>
    <property type="match status" value="1"/>
</dbReference>
<accession>A0A1G2DG51</accession>
<proteinExistence type="predicted"/>
<evidence type="ECO:0000313" key="2">
    <source>
        <dbReference type="Proteomes" id="UP000178534"/>
    </source>
</evidence>
<sequence>MTEIIDIKGNKHEIECMACAIQGGKISLPIERIAETENFVLEQDLEWPIEGLITIVSKRHIVSVDEFTDSEMEELAKFIKVARIALRKMLGISALTLVQEENTTTSHFHLWLFPWHDWMKEKWNGKLYEIKDIMKYAKQKFSGKESLEKIKQCATKLREEI</sequence>
<dbReference type="AlphaFoldDB" id="A0A1G2DG51"/>
<gene>
    <name evidence="1" type="ORF">A2942_00170</name>
</gene>
<dbReference type="EMBL" id="MHLP01000021">
    <property type="protein sequence ID" value="OGZ12513.1"/>
    <property type="molecule type" value="Genomic_DNA"/>
</dbReference>
<organism evidence="1 2">
    <name type="scientific">Candidatus Lloydbacteria bacterium RIFCSPLOWO2_01_FULL_50_20</name>
    <dbReference type="NCBI Taxonomy" id="1798665"/>
    <lineage>
        <taxon>Bacteria</taxon>
        <taxon>Candidatus Lloydiibacteriota</taxon>
    </lineage>
</organism>
<dbReference type="STRING" id="1798665.A2942_00170"/>
<dbReference type="Gene3D" id="3.30.428.10">
    <property type="entry name" value="HIT-like"/>
    <property type="match status" value="1"/>
</dbReference>
<protein>
    <recommendedName>
        <fullName evidence="3">HIT domain-containing protein</fullName>
    </recommendedName>
</protein>
<dbReference type="InterPro" id="IPR036265">
    <property type="entry name" value="HIT-like_sf"/>
</dbReference>
<name>A0A1G2DG51_9BACT</name>
<comment type="caution">
    <text evidence="1">The sequence shown here is derived from an EMBL/GenBank/DDBJ whole genome shotgun (WGS) entry which is preliminary data.</text>
</comment>
<reference evidence="1 2" key="1">
    <citation type="journal article" date="2016" name="Nat. Commun.">
        <title>Thousands of microbial genomes shed light on interconnected biogeochemical processes in an aquifer system.</title>
        <authorList>
            <person name="Anantharaman K."/>
            <person name="Brown C.T."/>
            <person name="Hug L.A."/>
            <person name="Sharon I."/>
            <person name="Castelle C.J."/>
            <person name="Probst A.J."/>
            <person name="Thomas B.C."/>
            <person name="Singh A."/>
            <person name="Wilkins M.J."/>
            <person name="Karaoz U."/>
            <person name="Brodie E.L."/>
            <person name="Williams K.H."/>
            <person name="Hubbard S.S."/>
            <person name="Banfield J.F."/>
        </authorList>
    </citation>
    <scope>NUCLEOTIDE SEQUENCE [LARGE SCALE GENOMIC DNA]</scope>
</reference>
<evidence type="ECO:0000313" key="1">
    <source>
        <dbReference type="EMBL" id="OGZ12513.1"/>
    </source>
</evidence>
<evidence type="ECO:0008006" key="3">
    <source>
        <dbReference type="Google" id="ProtNLM"/>
    </source>
</evidence>